<evidence type="ECO:0000313" key="1">
    <source>
        <dbReference type="EMBL" id="KAK3781885.1"/>
    </source>
</evidence>
<gene>
    <name evidence="1" type="ORF">RRG08_020576</name>
</gene>
<comment type="caution">
    <text evidence="1">The sequence shown here is derived from an EMBL/GenBank/DDBJ whole genome shotgun (WGS) entry which is preliminary data.</text>
</comment>
<reference evidence="1" key="1">
    <citation type="journal article" date="2023" name="G3 (Bethesda)">
        <title>A reference genome for the long-term kleptoplast-retaining sea slug Elysia crispata morphotype clarki.</title>
        <authorList>
            <person name="Eastman K.E."/>
            <person name="Pendleton A.L."/>
            <person name="Shaikh M.A."/>
            <person name="Suttiyut T."/>
            <person name="Ogas R."/>
            <person name="Tomko P."/>
            <person name="Gavelis G."/>
            <person name="Widhalm J.R."/>
            <person name="Wisecaver J.H."/>
        </authorList>
    </citation>
    <scope>NUCLEOTIDE SEQUENCE</scope>
    <source>
        <strain evidence="1">ECLA1</strain>
    </source>
</reference>
<sequence length="167" mass="18119">MARKLLPNRFMASGVGHRDTGYSAVARRYGRGEDGEKYIGMGNREGIEKMVKRSLGEHHDGNIAFRIGVKCLKDRDKNRMISFPPSCGSGTYSIALGSVEFVELNENHVMVGVVLAVQVGKANQASGVCLPRAVSVSLSLVSVPSHANIFTDRDEEWVANSTALLLL</sequence>
<dbReference type="AlphaFoldDB" id="A0AAE1A6C0"/>
<evidence type="ECO:0000313" key="2">
    <source>
        <dbReference type="Proteomes" id="UP001283361"/>
    </source>
</evidence>
<accession>A0AAE1A6C0</accession>
<keyword evidence="2" id="KW-1185">Reference proteome</keyword>
<dbReference type="EMBL" id="JAWDGP010002576">
    <property type="protein sequence ID" value="KAK3781885.1"/>
    <property type="molecule type" value="Genomic_DNA"/>
</dbReference>
<protein>
    <submittedName>
        <fullName evidence="1">Uncharacterized protein</fullName>
    </submittedName>
</protein>
<name>A0AAE1A6C0_9GAST</name>
<organism evidence="1 2">
    <name type="scientific">Elysia crispata</name>
    <name type="common">lettuce slug</name>
    <dbReference type="NCBI Taxonomy" id="231223"/>
    <lineage>
        <taxon>Eukaryota</taxon>
        <taxon>Metazoa</taxon>
        <taxon>Spiralia</taxon>
        <taxon>Lophotrochozoa</taxon>
        <taxon>Mollusca</taxon>
        <taxon>Gastropoda</taxon>
        <taxon>Heterobranchia</taxon>
        <taxon>Euthyneura</taxon>
        <taxon>Panpulmonata</taxon>
        <taxon>Sacoglossa</taxon>
        <taxon>Placobranchoidea</taxon>
        <taxon>Plakobranchidae</taxon>
        <taxon>Elysia</taxon>
    </lineage>
</organism>
<proteinExistence type="predicted"/>
<dbReference type="Proteomes" id="UP001283361">
    <property type="component" value="Unassembled WGS sequence"/>
</dbReference>